<keyword evidence="11" id="KW-0732">Signal</keyword>
<dbReference type="PANTHER" id="PTHR42715">
    <property type="entry name" value="BETA-GLUCOSIDASE"/>
    <property type="match status" value="1"/>
</dbReference>
<evidence type="ECO:0000256" key="11">
    <source>
        <dbReference type="SAM" id="SignalP"/>
    </source>
</evidence>
<protein>
    <recommendedName>
        <fullName evidence="4">beta-glucosidase</fullName>
        <ecNumber evidence="4">3.2.1.21</ecNumber>
    </recommendedName>
</protein>
<dbReference type="InterPro" id="IPR026891">
    <property type="entry name" value="Fn3-like"/>
</dbReference>
<evidence type="ECO:0000256" key="5">
    <source>
        <dbReference type="ARBA" id="ARBA00022801"/>
    </source>
</evidence>
<gene>
    <name evidence="13" type="ORF">EXIGLDRAFT_634970</name>
</gene>
<dbReference type="InterPro" id="IPR036881">
    <property type="entry name" value="Glyco_hydro_3_C_sf"/>
</dbReference>
<evidence type="ECO:0000256" key="2">
    <source>
        <dbReference type="ARBA" id="ARBA00004987"/>
    </source>
</evidence>
<dbReference type="FunFam" id="3.20.20.300:FF:000002">
    <property type="entry name" value="Probable beta-glucosidase"/>
    <property type="match status" value="1"/>
</dbReference>
<evidence type="ECO:0000256" key="6">
    <source>
        <dbReference type="ARBA" id="ARBA00023001"/>
    </source>
</evidence>
<dbReference type="Gene3D" id="3.40.50.1700">
    <property type="entry name" value="Glycoside hydrolase family 3 C-terminal domain"/>
    <property type="match status" value="1"/>
</dbReference>
<evidence type="ECO:0000256" key="1">
    <source>
        <dbReference type="ARBA" id="ARBA00000448"/>
    </source>
</evidence>
<dbReference type="Gene3D" id="2.60.40.10">
    <property type="entry name" value="Immunoglobulins"/>
    <property type="match status" value="1"/>
</dbReference>
<dbReference type="InterPro" id="IPR013783">
    <property type="entry name" value="Ig-like_fold"/>
</dbReference>
<feature type="domain" description="Fibronectin type III-like" evidence="12">
    <location>
        <begin position="648"/>
        <end position="717"/>
    </location>
</feature>
<dbReference type="EC" id="3.2.1.21" evidence="4"/>
<dbReference type="InterPro" id="IPR017853">
    <property type="entry name" value="GH"/>
</dbReference>
<dbReference type="GO" id="GO:0008422">
    <property type="term" value="F:beta-glucosidase activity"/>
    <property type="evidence" value="ECO:0007669"/>
    <property type="project" value="UniProtKB-EC"/>
</dbReference>
<name>A0A165QJS9_EXIGL</name>
<dbReference type="EMBL" id="KV425882">
    <property type="protein sequence ID" value="KZW03718.1"/>
    <property type="molecule type" value="Genomic_DNA"/>
</dbReference>
<dbReference type="InterPro" id="IPR036962">
    <property type="entry name" value="Glyco_hydro_3_N_sf"/>
</dbReference>
<dbReference type="InParanoid" id="A0A165QJS9"/>
<keyword evidence="10" id="KW-0624">Polysaccharide degradation</keyword>
<sequence length="726" mass="77029">MFASPSLVGACALAIALAGQVGAFTTRSWDDARALAKTVVANMTVDEMAGVVSGRGQFGGRCVGNIHGVPRLNIPDICFQDGPAGIRAVDLASGFPAGINAAATFNRDLMRKRGQAIGEEFRAKGAHVYLGPDIDIMRAPAAGRAWEGFGPDAYLTGEAGYETIMGVQSVGVQAVAKHLTAYVQEHYRFWMSSDVDDRTLHELYWAPYLRAIEADVSGIMCSYNKINGTYACANPRLMNEIARGEAGFAGYFVSDWLATHDATYETAMAGLDLEMPGGWLIFGGGTYDDIGPEAKNNATLLARLREMCENIITPWYKLGQDQDFPALSFNVQGSSDNAHVNARSDAHTALIRTIAAASTVVVKNTGGLPLSSPASLAIIGQDAAPPQTGCDLNACLGGTLAIGWGSGTTTLDYVVPPITALQQRIGAQGNKTVLAQSLSNDIDPGVSAARGKSAAIVFCVADSGEGGIGLTQVDGNWGDRENLDLWRRCGSLIEAVSKVNNNTIVVIHTVGPVNVNPWVSFANVTAIVFAGLPGEQTGPAIFDVLFGDVNPSGRLPYTIAKSEADFPAKVLLSAGLDFAPHVEFTERYYNDYKHFDAANIEPAFPFGHGLSYTTFSYANLTVTRGVNPTTLYTVKFAVTNTGSRDGTEIPQLYLGFPSGSDEPPKLLRGFESVALAAGETKSVSMTIGQQQLSIWDVTSQSWVRPPGTFSVSVGASSRDIRLTGSF</sequence>
<evidence type="ECO:0000313" key="14">
    <source>
        <dbReference type="Proteomes" id="UP000077266"/>
    </source>
</evidence>
<feature type="chain" id="PRO_5007865086" description="beta-glucosidase" evidence="11">
    <location>
        <begin position="24"/>
        <end position="726"/>
    </location>
</feature>
<accession>A0A165QJS9</accession>
<feature type="signal peptide" evidence="11">
    <location>
        <begin position="1"/>
        <end position="23"/>
    </location>
</feature>
<keyword evidence="5" id="KW-0378">Hydrolase</keyword>
<evidence type="ECO:0000313" key="13">
    <source>
        <dbReference type="EMBL" id="KZW03718.1"/>
    </source>
</evidence>
<dbReference type="OrthoDB" id="416222at2759"/>
<evidence type="ECO:0000259" key="12">
    <source>
        <dbReference type="SMART" id="SM01217"/>
    </source>
</evidence>
<dbReference type="Pfam" id="PF14310">
    <property type="entry name" value="Fn3-like"/>
    <property type="match status" value="1"/>
</dbReference>
<comment type="similarity">
    <text evidence="3">Belongs to the glycosyl hydrolase 3 family.</text>
</comment>
<dbReference type="SUPFAM" id="SSF51445">
    <property type="entry name" value="(Trans)glycosidases"/>
    <property type="match status" value="1"/>
</dbReference>
<dbReference type="Gene3D" id="3.20.20.300">
    <property type="entry name" value="Glycoside hydrolase, family 3, N-terminal domain"/>
    <property type="match status" value="1"/>
</dbReference>
<keyword evidence="7" id="KW-0325">Glycoprotein</keyword>
<evidence type="ECO:0000256" key="10">
    <source>
        <dbReference type="ARBA" id="ARBA00023326"/>
    </source>
</evidence>
<evidence type="ECO:0000256" key="9">
    <source>
        <dbReference type="ARBA" id="ARBA00023295"/>
    </source>
</evidence>
<keyword evidence="14" id="KW-1185">Reference proteome</keyword>
<keyword evidence="6" id="KW-0136">Cellulose degradation</keyword>
<dbReference type="SMART" id="SM01217">
    <property type="entry name" value="Fn3_like"/>
    <property type="match status" value="1"/>
</dbReference>
<comment type="pathway">
    <text evidence="2">Glycan metabolism; cellulose degradation.</text>
</comment>
<organism evidence="13 14">
    <name type="scientific">Exidia glandulosa HHB12029</name>
    <dbReference type="NCBI Taxonomy" id="1314781"/>
    <lineage>
        <taxon>Eukaryota</taxon>
        <taxon>Fungi</taxon>
        <taxon>Dikarya</taxon>
        <taxon>Basidiomycota</taxon>
        <taxon>Agaricomycotina</taxon>
        <taxon>Agaricomycetes</taxon>
        <taxon>Auriculariales</taxon>
        <taxon>Exidiaceae</taxon>
        <taxon>Exidia</taxon>
    </lineage>
</organism>
<evidence type="ECO:0000256" key="4">
    <source>
        <dbReference type="ARBA" id="ARBA00012744"/>
    </source>
</evidence>
<proteinExistence type="inferred from homology"/>
<dbReference type="Pfam" id="PF00933">
    <property type="entry name" value="Glyco_hydro_3"/>
    <property type="match status" value="1"/>
</dbReference>
<dbReference type="InterPro" id="IPR002772">
    <property type="entry name" value="Glyco_hydro_3_C"/>
</dbReference>
<evidence type="ECO:0000256" key="8">
    <source>
        <dbReference type="ARBA" id="ARBA00023277"/>
    </source>
</evidence>
<dbReference type="InterPro" id="IPR050288">
    <property type="entry name" value="Cellulose_deg_GH3"/>
</dbReference>
<dbReference type="SUPFAM" id="SSF52279">
    <property type="entry name" value="Beta-D-glucan exohydrolase, C-terminal domain"/>
    <property type="match status" value="1"/>
</dbReference>
<keyword evidence="8" id="KW-0119">Carbohydrate metabolism</keyword>
<reference evidence="13 14" key="1">
    <citation type="journal article" date="2016" name="Mol. Biol. Evol.">
        <title>Comparative Genomics of Early-Diverging Mushroom-Forming Fungi Provides Insights into the Origins of Lignocellulose Decay Capabilities.</title>
        <authorList>
            <person name="Nagy L.G."/>
            <person name="Riley R."/>
            <person name="Tritt A."/>
            <person name="Adam C."/>
            <person name="Daum C."/>
            <person name="Floudas D."/>
            <person name="Sun H."/>
            <person name="Yadav J.S."/>
            <person name="Pangilinan J."/>
            <person name="Larsson K.H."/>
            <person name="Matsuura K."/>
            <person name="Barry K."/>
            <person name="Labutti K."/>
            <person name="Kuo R."/>
            <person name="Ohm R.A."/>
            <person name="Bhattacharya S.S."/>
            <person name="Shirouzu T."/>
            <person name="Yoshinaga Y."/>
            <person name="Martin F.M."/>
            <person name="Grigoriev I.V."/>
            <person name="Hibbett D.S."/>
        </authorList>
    </citation>
    <scope>NUCLEOTIDE SEQUENCE [LARGE SCALE GENOMIC DNA]</scope>
    <source>
        <strain evidence="13 14">HHB12029</strain>
    </source>
</reference>
<dbReference type="STRING" id="1314781.A0A165QJS9"/>
<evidence type="ECO:0000256" key="3">
    <source>
        <dbReference type="ARBA" id="ARBA00005336"/>
    </source>
</evidence>
<dbReference type="GO" id="GO:0030245">
    <property type="term" value="P:cellulose catabolic process"/>
    <property type="evidence" value="ECO:0007669"/>
    <property type="project" value="UniProtKB-KW"/>
</dbReference>
<dbReference type="AlphaFoldDB" id="A0A165QJS9"/>
<dbReference type="Pfam" id="PF01915">
    <property type="entry name" value="Glyco_hydro_3_C"/>
    <property type="match status" value="1"/>
</dbReference>
<evidence type="ECO:0000256" key="7">
    <source>
        <dbReference type="ARBA" id="ARBA00023180"/>
    </source>
</evidence>
<dbReference type="PANTHER" id="PTHR42715:SF2">
    <property type="entry name" value="BETA-GLUCOSIDASE F-RELATED"/>
    <property type="match status" value="1"/>
</dbReference>
<dbReference type="PRINTS" id="PR00133">
    <property type="entry name" value="GLHYDRLASE3"/>
</dbReference>
<dbReference type="InterPro" id="IPR001764">
    <property type="entry name" value="Glyco_hydro_3_N"/>
</dbReference>
<dbReference type="Proteomes" id="UP000077266">
    <property type="component" value="Unassembled WGS sequence"/>
</dbReference>
<comment type="catalytic activity">
    <reaction evidence="1">
        <text>Hydrolysis of terminal, non-reducing beta-D-glucosyl residues with release of beta-D-glucose.</text>
        <dbReference type="EC" id="3.2.1.21"/>
    </reaction>
</comment>
<keyword evidence="9" id="KW-0326">Glycosidase</keyword>